<evidence type="ECO:0000256" key="1">
    <source>
        <dbReference type="SAM" id="MobiDB-lite"/>
    </source>
</evidence>
<dbReference type="AlphaFoldDB" id="A0A6A6CGH5"/>
<dbReference type="PANTHER" id="PTHR38248:SF2">
    <property type="entry name" value="FUNK1 11"/>
    <property type="match status" value="1"/>
</dbReference>
<dbReference type="SUPFAM" id="SSF56112">
    <property type="entry name" value="Protein kinase-like (PK-like)"/>
    <property type="match status" value="1"/>
</dbReference>
<organism evidence="3 4">
    <name type="scientific">Zasmidium cellare ATCC 36951</name>
    <dbReference type="NCBI Taxonomy" id="1080233"/>
    <lineage>
        <taxon>Eukaryota</taxon>
        <taxon>Fungi</taxon>
        <taxon>Dikarya</taxon>
        <taxon>Ascomycota</taxon>
        <taxon>Pezizomycotina</taxon>
        <taxon>Dothideomycetes</taxon>
        <taxon>Dothideomycetidae</taxon>
        <taxon>Mycosphaerellales</taxon>
        <taxon>Mycosphaerellaceae</taxon>
        <taxon>Zasmidium</taxon>
    </lineage>
</organism>
<evidence type="ECO:0000259" key="2">
    <source>
        <dbReference type="Pfam" id="PF17667"/>
    </source>
</evidence>
<dbReference type="Gene3D" id="1.10.510.10">
    <property type="entry name" value="Transferase(Phosphotransferase) domain 1"/>
    <property type="match status" value="1"/>
</dbReference>
<evidence type="ECO:0000313" key="4">
    <source>
        <dbReference type="Proteomes" id="UP000799537"/>
    </source>
</evidence>
<accession>A0A6A6CGH5</accession>
<keyword evidence="4" id="KW-1185">Reference proteome</keyword>
<dbReference type="Proteomes" id="UP000799537">
    <property type="component" value="Unassembled WGS sequence"/>
</dbReference>
<dbReference type="InterPro" id="IPR011009">
    <property type="entry name" value="Kinase-like_dom_sf"/>
</dbReference>
<dbReference type="GeneID" id="54570785"/>
<dbReference type="InterPro" id="IPR040976">
    <property type="entry name" value="Pkinase_fungal"/>
</dbReference>
<dbReference type="RefSeq" id="XP_033665415.1">
    <property type="nucleotide sequence ID" value="XM_033817513.1"/>
</dbReference>
<feature type="domain" description="Fungal-type protein kinase" evidence="2">
    <location>
        <begin position="40"/>
        <end position="253"/>
    </location>
</feature>
<evidence type="ECO:0000313" key="3">
    <source>
        <dbReference type="EMBL" id="KAF2164526.1"/>
    </source>
</evidence>
<dbReference type="PANTHER" id="PTHR38248">
    <property type="entry name" value="FUNK1 6"/>
    <property type="match status" value="1"/>
</dbReference>
<reference evidence="3" key="1">
    <citation type="journal article" date="2020" name="Stud. Mycol.">
        <title>101 Dothideomycetes genomes: a test case for predicting lifestyles and emergence of pathogens.</title>
        <authorList>
            <person name="Haridas S."/>
            <person name="Albert R."/>
            <person name="Binder M."/>
            <person name="Bloem J."/>
            <person name="Labutti K."/>
            <person name="Salamov A."/>
            <person name="Andreopoulos B."/>
            <person name="Baker S."/>
            <person name="Barry K."/>
            <person name="Bills G."/>
            <person name="Bluhm B."/>
            <person name="Cannon C."/>
            <person name="Castanera R."/>
            <person name="Culley D."/>
            <person name="Daum C."/>
            <person name="Ezra D."/>
            <person name="Gonzalez J."/>
            <person name="Henrissat B."/>
            <person name="Kuo A."/>
            <person name="Liang C."/>
            <person name="Lipzen A."/>
            <person name="Lutzoni F."/>
            <person name="Magnuson J."/>
            <person name="Mondo S."/>
            <person name="Nolan M."/>
            <person name="Ohm R."/>
            <person name="Pangilinan J."/>
            <person name="Park H.-J."/>
            <person name="Ramirez L."/>
            <person name="Alfaro M."/>
            <person name="Sun H."/>
            <person name="Tritt A."/>
            <person name="Yoshinaga Y."/>
            <person name="Zwiers L.-H."/>
            <person name="Turgeon B."/>
            <person name="Goodwin S."/>
            <person name="Spatafora J."/>
            <person name="Crous P."/>
            <person name="Grigoriev I."/>
        </authorList>
    </citation>
    <scope>NUCLEOTIDE SEQUENCE</scope>
    <source>
        <strain evidence="3">ATCC 36951</strain>
    </source>
</reference>
<sequence length="371" mass="41537">MAVQFRPFRCHELPPAVLVSARCCILGWRAATDAFIIADEDLRHGLAFPAAHKFRDIQRATNNDGLQSLPPRHSFSQFQGLTVTSSQSRKRKSSNASNHPWKRPQLNSSVFGAGTGQKSPAYAVQEPEGTSLVPIEPLPYANRIFRVLAITPTGRSISQFKSIPELLEGLRDAIKVHRSLYLDGKTLHRDISENNIIITDSPNGDGFKGRGQGAEARHRTGTMEFMAIEVLLRISHTYRHDLEAFFYVLIWLCARRGWHLDAPAKSRSKVSVLSQWYTGTYKDIARNKRGDIDRSGLEDILKDFPSAFETVKPLCRAIRDILFPYRDGLFTGTPQDPYVLYKPIIGAFDVAVATLQQAKASCQNPDRDSST</sequence>
<dbReference type="EMBL" id="ML993603">
    <property type="protein sequence ID" value="KAF2164526.1"/>
    <property type="molecule type" value="Genomic_DNA"/>
</dbReference>
<protein>
    <recommendedName>
        <fullName evidence="2">Fungal-type protein kinase domain-containing protein</fullName>
    </recommendedName>
</protein>
<proteinExistence type="predicted"/>
<feature type="region of interest" description="Disordered" evidence="1">
    <location>
        <begin position="80"/>
        <end position="112"/>
    </location>
</feature>
<gene>
    <name evidence="3" type="ORF">M409DRAFT_67691</name>
</gene>
<dbReference type="OrthoDB" id="5584477at2759"/>
<dbReference type="Pfam" id="PF17667">
    <property type="entry name" value="Pkinase_fungal"/>
    <property type="match status" value="1"/>
</dbReference>
<name>A0A6A6CGH5_ZASCE</name>